<comment type="caution">
    <text evidence="5">The sequence shown here is derived from an EMBL/GenBank/DDBJ whole genome shotgun (WGS) entry which is preliminary data.</text>
</comment>
<dbReference type="AlphaFoldDB" id="A0A0W0STJ9"/>
<dbReference type="PATRIC" id="fig|29422.6.peg.681"/>
<dbReference type="OrthoDB" id="9803598at2"/>
<proteinExistence type="predicted"/>
<dbReference type="EC" id="2.6.1.85" evidence="1"/>
<dbReference type="PRINTS" id="PR00095">
    <property type="entry name" value="ANTSNTHASEI"/>
</dbReference>
<evidence type="ECO:0000313" key="6">
    <source>
        <dbReference type="Proteomes" id="UP000054742"/>
    </source>
</evidence>
<dbReference type="Pfam" id="PF00425">
    <property type="entry name" value="Chorismate_bind"/>
    <property type="match status" value="1"/>
</dbReference>
<dbReference type="InterPro" id="IPR005801">
    <property type="entry name" value="ADC_synthase"/>
</dbReference>
<feature type="domain" description="Chorismate-utilising enzyme C-terminal" evidence="3">
    <location>
        <begin position="178"/>
        <end position="431"/>
    </location>
</feature>
<keyword evidence="2" id="KW-0808">Transferase</keyword>
<dbReference type="InterPro" id="IPR006805">
    <property type="entry name" value="Anth_synth_I_N"/>
</dbReference>
<evidence type="ECO:0000259" key="4">
    <source>
        <dbReference type="Pfam" id="PF04715"/>
    </source>
</evidence>
<organism evidence="5 6">
    <name type="scientific">Legionella brunensis</name>
    <dbReference type="NCBI Taxonomy" id="29422"/>
    <lineage>
        <taxon>Bacteria</taxon>
        <taxon>Pseudomonadati</taxon>
        <taxon>Pseudomonadota</taxon>
        <taxon>Gammaproteobacteria</taxon>
        <taxon>Legionellales</taxon>
        <taxon>Legionellaceae</taxon>
        <taxon>Legionella</taxon>
    </lineage>
</organism>
<protein>
    <recommendedName>
        <fullName evidence="1">aminodeoxychorismate synthase</fullName>
        <ecNumber evidence="1">2.6.1.85</ecNumber>
    </recommendedName>
</protein>
<sequence length="443" mass="50043">MTVSTIFNLNYTDNLLKNYQNLAKLPSFVLLESSDRKHGRYDILSAYPYEQVKLEQNSSCIEMVFERVQELMPTTTKTIDLPFQGGAIGYFSYDLGAKLSNIHSAPHASLKEMPLMNIGFYDWAIITDHHLKKVILFSANTRPETMSITKEILALWNLNGAENETFKLKAVFSPVISRSQYHDAFKAIYKNLQDGRCYQVNYTQPFNAVYEGDAWEMYKQVRNKNPVPYSAFLHHEEGDILSFSPERFLMLDNNLLLTSPIKGSEKRATDPVIDKQLQESLVASSKNRAENVMIVDLLRNDLGKIACPGSVLVKSLCEIQSFPAVHHLVSHIEALRREEVLPLQAFKACFPGGSITGAPKLESMRVIAEQELYSRSVYCGSIVYFSSHGRFDSNIAIRTVIARNEMLHLAAGGGIVIDSNWEDEYCECYTKIAAILNGIRNAR</sequence>
<evidence type="ECO:0000256" key="2">
    <source>
        <dbReference type="ARBA" id="ARBA00022679"/>
    </source>
</evidence>
<dbReference type="SUPFAM" id="SSF56322">
    <property type="entry name" value="ADC synthase"/>
    <property type="match status" value="1"/>
</dbReference>
<dbReference type="NCBIfam" id="TIGR00553">
    <property type="entry name" value="pabB"/>
    <property type="match status" value="1"/>
</dbReference>
<evidence type="ECO:0000256" key="1">
    <source>
        <dbReference type="ARBA" id="ARBA00013139"/>
    </source>
</evidence>
<gene>
    <name evidence="5" type="primary">pabB</name>
    <name evidence="5" type="ORF">Lbru_0652</name>
</gene>
<dbReference type="RefSeq" id="WP_058440738.1">
    <property type="nucleotide sequence ID" value="NZ_CAAAHU010000007.1"/>
</dbReference>
<dbReference type="PANTHER" id="PTHR11236:SF50">
    <property type="entry name" value="AMINODEOXYCHORISMATE SYNTHASE COMPONENT 1"/>
    <property type="match status" value="1"/>
</dbReference>
<evidence type="ECO:0000259" key="3">
    <source>
        <dbReference type="Pfam" id="PF00425"/>
    </source>
</evidence>
<name>A0A0W0STJ9_9GAMM</name>
<dbReference type="InterPro" id="IPR005802">
    <property type="entry name" value="ADC_synth_comp_1"/>
</dbReference>
<evidence type="ECO:0000313" key="5">
    <source>
        <dbReference type="EMBL" id="KTC86711.1"/>
    </source>
</evidence>
<dbReference type="GO" id="GO:0009396">
    <property type="term" value="P:folic acid-containing compound biosynthetic process"/>
    <property type="evidence" value="ECO:0007669"/>
    <property type="project" value="InterPro"/>
</dbReference>
<reference evidence="5 6" key="1">
    <citation type="submission" date="2015-11" db="EMBL/GenBank/DDBJ databases">
        <title>Genomic analysis of 38 Legionella species identifies large and diverse effector repertoires.</title>
        <authorList>
            <person name="Burstein D."/>
            <person name="Amaro F."/>
            <person name="Zusman T."/>
            <person name="Lifshitz Z."/>
            <person name="Cohen O."/>
            <person name="Gilbert J.A."/>
            <person name="Pupko T."/>
            <person name="Shuman H.A."/>
            <person name="Segal G."/>
        </authorList>
    </citation>
    <scope>NUCLEOTIDE SEQUENCE [LARGE SCALE GENOMIC DNA]</scope>
    <source>
        <strain evidence="5 6">ATCC 43878</strain>
    </source>
</reference>
<dbReference type="Proteomes" id="UP000054742">
    <property type="component" value="Unassembled WGS sequence"/>
</dbReference>
<dbReference type="Gene3D" id="3.60.120.10">
    <property type="entry name" value="Anthranilate synthase"/>
    <property type="match status" value="1"/>
</dbReference>
<dbReference type="GO" id="GO:0000162">
    <property type="term" value="P:L-tryptophan biosynthetic process"/>
    <property type="evidence" value="ECO:0007669"/>
    <property type="project" value="TreeGrafter"/>
</dbReference>
<dbReference type="InterPro" id="IPR015890">
    <property type="entry name" value="Chorismate_C"/>
</dbReference>
<dbReference type="EMBL" id="LNXV01000004">
    <property type="protein sequence ID" value="KTC86711.1"/>
    <property type="molecule type" value="Genomic_DNA"/>
</dbReference>
<feature type="domain" description="Anthranilate synthase component I N-terminal" evidence="4">
    <location>
        <begin position="13"/>
        <end position="135"/>
    </location>
</feature>
<dbReference type="PANTHER" id="PTHR11236">
    <property type="entry name" value="AMINOBENZOATE/ANTHRANILATE SYNTHASE"/>
    <property type="match status" value="1"/>
</dbReference>
<keyword evidence="6" id="KW-1185">Reference proteome</keyword>
<accession>A0A0W0STJ9</accession>
<dbReference type="Pfam" id="PF04715">
    <property type="entry name" value="Anth_synt_I_N"/>
    <property type="match status" value="1"/>
</dbReference>
<dbReference type="GO" id="GO:0046820">
    <property type="term" value="F:4-amino-4-deoxychorismate synthase activity"/>
    <property type="evidence" value="ECO:0007669"/>
    <property type="project" value="UniProtKB-EC"/>
</dbReference>
<dbReference type="STRING" id="29422.Lbru_0652"/>
<dbReference type="InterPro" id="IPR019999">
    <property type="entry name" value="Anth_synth_I-like"/>
</dbReference>